<sequence>MIWETIERVNRLRQQALSDPEFIQSAKAHEQAIRQQDNKAEGVNSRSKKAKQRTLADIYKQTEHSAHSEQRQH</sequence>
<dbReference type="OrthoDB" id="5905252at2"/>
<dbReference type="AlphaFoldDB" id="E8MDB1"/>
<dbReference type="EMBL" id="AEVT01000122">
    <property type="protein sequence ID" value="EGA67986.1"/>
    <property type="molecule type" value="Genomic_DNA"/>
</dbReference>
<dbReference type="GeneID" id="95571593"/>
<reference evidence="2 3" key="1">
    <citation type="journal article" date="2012" name="Int. J. Syst. Evol. Microbiol.">
        <title>Vibrio caribbeanicus sp. nov., isolated from the marine sponge Scleritoderma cyanea.</title>
        <authorList>
            <person name="Hoffmann M."/>
            <person name="Monday S.R."/>
            <person name="Allard M.W."/>
            <person name="Strain E.A."/>
            <person name="Whittaker P."/>
            <person name="Naum M."/>
            <person name="McCarthy P.J."/>
            <person name="Lopez J.V."/>
            <person name="Fischer M."/>
            <person name="Brown E.W."/>
        </authorList>
    </citation>
    <scope>NUCLEOTIDE SEQUENCE [LARGE SCALE GENOMIC DNA]</scope>
    <source>
        <strain evidence="3">DSMZ 21326</strain>
    </source>
</reference>
<evidence type="ECO:0000313" key="2">
    <source>
        <dbReference type="EMBL" id="EGA67986.1"/>
    </source>
</evidence>
<evidence type="ECO:0000256" key="1">
    <source>
        <dbReference type="SAM" id="MobiDB-lite"/>
    </source>
</evidence>
<dbReference type="Proteomes" id="UP000006228">
    <property type="component" value="Unassembled WGS sequence"/>
</dbReference>
<accession>E8MDB1</accession>
<feature type="compositionally biased region" description="Basic and acidic residues" evidence="1">
    <location>
        <begin position="60"/>
        <end position="73"/>
    </location>
</feature>
<dbReference type="RefSeq" id="WP_008081669.1">
    <property type="nucleotide sequence ID" value="NZ_AEVT01000122.1"/>
</dbReference>
<name>E8MDB1_PHOS4</name>
<proteinExistence type="predicted"/>
<protein>
    <submittedName>
        <fullName evidence="2">Uncharacterized protein</fullName>
    </submittedName>
</protein>
<dbReference type="eggNOG" id="ENOG5031NIV">
    <property type="taxonomic scope" value="Bacteria"/>
</dbReference>
<feature type="compositionally biased region" description="Basic and acidic residues" evidence="1">
    <location>
        <begin position="27"/>
        <end position="40"/>
    </location>
</feature>
<gene>
    <name evidence="2" type="ORF">VISI1226_08674</name>
</gene>
<comment type="caution">
    <text evidence="2">The sequence shown here is derived from an EMBL/GenBank/DDBJ whole genome shotgun (WGS) entry which is preliminary data.</text>
</comment>
<evidence type="ECO:0000313" key="3">
    <source>
        <dbReference type="Proteomes" id="UP000006228"/>
    </source>
</evidence>
<feature type="region of interest" description="Disordered" evidence="1">
    <location>
        <begin position="26"/>
        <end position="73"/>
    </location>
</feature>
<organism evidence="2 3">
    <name type="scientific">Vibrio sinaloensis DSM 21326</name>
    <dbReference type="NCBI Taxonomy" id="945550"/>
    <lineage>
        <taxon>Bacteria</taxon>
        <taxon>Pseudomonadati</taxon>
        <taxon>Pseudomonadota</taxon>
        <taxon>Gammaproteobacteria</taxon>
        <taxon>Vibrionales</taxon>
        <taxon>Vibrionaceae</taxon>
        <taxon>Vibrio</taxon>
        <taxon>Vibrio oreintalis group</taxon>
    </lineage>
</organism>